<reference evidence="1 2" key="1">
    <citation type="submission" date="2023-02" db="EMBL/GenBank/DDBJ databases">
        <title>Microbacterium betulae sp. nov., isolated from birch wood.</title>
        <authorList>
            <person name="Pasciak M."/>
            <person name="Pawlik K.J."/>
            <person name="Martynowski D."/>
            <person name="Laczmanski L."/>
            <person name="Ciekot J."/>
            <person name="Szponar B."/>
            <person name="Wojcik-Fatla A."/>
            <person name="Mackiewicz B."/>
            <person name="Farian E."/>
            <person name="Cholewa G."/>
            <person name="Cholewa A."/>
            <person name="Dutkiewicz J."/>
        </authorList>
    </citation>
    <scope>NUCLEOTIDE SEQUENCE [LARGE SCALE GENOMIC DNA]</scope>
    <source>
        <strain evidence="1 2">AB</strain>
    </source>
</reference>
<dbReference type="KEGG" id="mbet:N8K70_09420"/>
<dbReference type="RefSeq" id="WP_317138093.1">
    <property type="nucleotide sequence ID" value="NZ_CP118157.1"/>
</dbReference>
<gene>
    <name evidence="1" type="ORF">N8K70_09420</name>
</gene>
<dbReference type="AlphaFoldDB" id="A0AA97I4C5"/>
<dbReference type="Proteomes" id="UP001305498">
    <property type="component" value="Chromosome"/>
</dbReference>
<dbReference type="EMBL" id="CP118157">
    <property type="protein sequence ID" value="WOF21614.1"/>
    <property type="molecule type" value="Genomic_DNA"/>
</dbReference>
<dbReference type="Pfam" id="PF16264">
    <property type="entry name" value="SatD"/>
    <property type="match status" value="1"/>
</dbReference>
<dbReference type="InterPro" id="IPR032580">
    <property type="entry name" value="SatD"/>
</dbReference>
<evidence type="ECO:0000313" key="2">
    <source>
        <dbReference type="Proteomes" id="UP001305498"/>
    </source>
</evidence>
<protein>
    <submittedName>
        <fullName evidence="1">SatD family protein</fullName>
    </submittedName>
</protein>
<sequence>MPVAVIADIVSSRASTSRDDVQREIETSAVEVDRTYPRAVLPWYPTVGDEFQATFRTIEDALVSTLYLQLALPENVGCRFGLGVGGVVTVASQLADRIQDGPGWWAARAAVEHAHALEDGKLHGARSWLVVDEDASAHERGMAGVVNAYLLARDQSIADMGPRARRAAFDLWRGLPQKEIAASEGISPSAVSQALGKPIVRVLRLGAEEIGRSARARVGTDEIERVISARP</sequence>
<organism evidence="1 2">
    <name type="scientific">Microbacterium betulae</name>
    <dbReference type="NCBI Taxonomy" id="2981139"/>
    <lineage>
        <taxon>Bacteria</taxon>
        <taxon>Bacillati</taxon>
        <taxon>Actinomycetota</taxon>
        <taxon>Actinomycetes</taxon>
        <taxon>Micrococcales</taxon>
        <taxon>Microbacteriaceae</taxon>
        <taxon>Microbacterium</taxon>
    </lineage>
</organism>
<name>A0AA97I4C5_9MICO</name>
<evidence type="ECO:0000313" key="1">
    <source>
        <dbReference type="EMBL" id="WOF21614.1"/>
    </source>
</evidence>
<accession>A0AA97I4C5</accession>
<proteinExistence type="predicted"/>
<keyword evidence="2" id="KW-1185">Reference proteome</keyword>